<keyword evidence="4 7" id="KW-0812">Transmembrane</keyword>
<reference evidence="8 9" key="1">
    <citation type="submission" date="2015-09" db="EMBL/GenBank/DDBJ databases">
        <authorList>
            <consortium name="Pathogen Informatics"/>
        </authorList>
    </citation>
    <scope>NUCLEOTIDE SEQUENCE [LARGE SCALE GENOMIC DNA]</scope>
    <source>
        <strain evidence="8 9">2789STDY5608868</strain>
    </source>
</reference>
<evidence type="ECO:0000256" key="6">
    <source>
        <dbReference type="ARBA" id="ARBA00023136"/>
    </source>
</evidence>
<comment type="subcellular location">
    <subcellularLocation>
        <location evidence="1">Cell membrane</location>
        <topology evidence="1">Multi-pass membrane protein</topology>
    </subcellularLocation>
</comment>
<dbReference type="GO" id="GO:0015293">
    <property type="term" value="F:symporter activity"/>
    <property type="evidence" value="ECO:0007669"/>
    <property type="project" value="UniProtKB-KW"/>
</dbReference>
<feature type="transmembrane region" description="Helical" evidence="7">
    <location>
        <begin position="373"/>
        <end position="395"/>
    </location>
</feature>
<gene>
    <name evidence="8" type="primary">gltT_1</name>
    <name evidence="8" type="ORF">ERS852425_00221</name>
</gene>
<dbReference type="Proteomes" id="UP000095598">
    <property type="component" value="Unassembled WGS sequence"/>
</dbReference>
<dbReference type="PRINTS" id="PR00173">
    <property type="entry name" value="EDTRNSPORT"/>
</dbReference>
<dbReference type="GO" id="GO:0006835">
    <property type="term" value="P:dicarboxylic acid transport"/>
    <property type="evidence" value="ECO:0007669"/>
    <property type="project" value="TreeGrafter"/>
</dbReference>
<evidence type="ECO:0000256" key="3">
    <source>
        <dbReference type="ARBA" id="ARBA00022475"/>
    </source>
</evidence>
<feature type="transmembrane region" description="Helical" evidence="7">
    <location>
        <begin position="242"/>
        <end position="264"/>
    </location>
</feature>
<evidence type="ECO:0000256" key="1">
    <source>
        <dbReference type="ARBA" id="ARBA00004651"/>
    </source>
</evidence>
<feature type="transmembrane region" description="Helical" evidence="7">
    <location>
        <begin position="32"/>
        <end position="51"/>
    </location>
</feature>
<evidence type="ECO:0000256" key="7">
    <source>
        <dbReference type="SAM" id="Phobius"/>
    </source>
</evidence>
<organism evidence="8 9">
    <name type="scientific">Anaerostipes hadrus</name>
    <dbReference type="NCBI Taxonomy" id="649756"/>
    <lineage>
        <taxon>Bacteria</taxon>
        <taxon>Bacillati</taxon>
        <taxon>Bacillota</taxon>
        <taxon>Clostridia</taxon>
        <taxon>Lachnospirales</taxon>
        <taxon>Lachnospiraceae</taxon>
        <taxon>Anaerostipes</taxon>
    </lineage>
</organism>
<dbReference type="GO" id="GO:0005886">
    <property type="term" value="C:plasma membrane"/>
    <property type="evidence" value="ECO:0007669"/>
    <property type="project" value="UniProtKB-SubCell"/>
</dbReference>
<evidence type="ECO:0000256" key="4">
    <source>
        <dbReference type="ARBA" id="ARBA00022692"/>
    </source>
</evidence>
<keyword evidence="5 7" id="KW-1133">Transmembrane helix</keyword>
<feature type="transmembrane region" description="Helical" evidence="7">
    <location>
        <begin position="202"/>
        <end position="222"/>
    </location>
</feature>
<dbReference type="PANTHER" id="PTHR42865">
    <property type="entry name" value="PROTON/GLUTAMATE-ASPARTATE SYMPORTER"/>
    <property type="match status" value="1"/>
</dbReference>
<dbReference type="InterPro" id="IPR001991">
    <property type="entry name" value="Na-dicarboxylate_symporter"/>
</dbReference>
<keyword evidence="3" id="KW-1003">Cell membrane</keyword>
<evidence type="ECO:0000256" key="2">
    <source>
        <dbReference type="ARBA" id="ARBA00022448"/>
    </source>
</evidence>
<dbReference type="InterPro" id="IPR036458">
    <property type="entry name" value="Na:dicarbo_symporter_sf"/>
</dbReference>
<keyword evidence="6 7" id="KW-0472">Membrane</keyword>
<dbReference type="AlphaFoldDB" id="A0A173R294"/>
<feature type="transmembrane region" description="Helical" evidence="7">
    <location>
        <begin position="347"/>
        <end position="367"/>
    </location>
</feature>
<sequence length="442" mass="46646">MSINTVDFAALAVTIVLFAVIYYLDYKKGVDFGLLTLLGTVFGIAVGLGFGNHFTYVEIFGRIYTNVLTALVVPMLLFSIIASITNLSESIHLKKIGGKSIFYLILNTAIASTITVIAAVILKVGDGFAYKVADGYQKVEVPSVVDTIVNLFPSNFATNWSEGQIIPIVVFAIIIALSYNAISKENESVKPFKAFIDAGNQVIGQAIDWIIGFTPYAVLSFLARAVGRSSVTELLPLLSTLVLSYILCAVQAFGVEGLLIKFVAKLSPVKFFKGIAPAQYVAFTTQSSVGTIPVTLRQLKEALGVDGDVASFTAGLGANVGMPACAGIWPALTAVFSVHMLGYHYGIAQYAFLILITLVVSVGTVGVPGTATITSTAVFAALGLPIELVVVFAPISTIVDMARTMTNVTGAATAAVITAATEGLVDEEVYNSDQAKHVAVNN</sequence>
<keyword evidence="2" id="KW-0813">Transport</keyword>
<dbReference type="EMBL" id="CYXT01000001">
    <property type="protein sequence ID" value="CUM72124.1"/>
    <property type="molecule type" value="Genomic_DNA"/>
</dbReference>
<evidence type="ECO:0000256" key="5">
    <source>
        <dbReference type="ARBA" id="ARBA00022989"/>
    </source>
</evidence>
<dbReference type="PANTHER" id="PTHR42865:SF7">
    <property type="entry name" value="PROTON_GLUTAMATE-ASPARTATE SYMPORTER"/>
    <property type="match status" value="1"/>
</dbReference>
<name>A0A173R294_ANAHA</name>
<feature type="transmembrane region" description="Helical" evidence="7">
    <location>
        <begin position="164"/>
        <end position="182"/>
    </location>
</feature>
<evidence type="ECO:0000313" key="8">
    <source>
        <dbReference type="EMBL" id="CUM72124.1"/>
    </source>
</evidence>
<dbReference type="Gene3D" id="1.10.3860.10">
    <property type="entry name" value="Sodium:dicarboxylate symporter"/>
    <property type="match status" value="1"/>
</dbReference>
<feature type="transmembrane region" description="Helical" evidence="7">
    <location>
        <begin position="6"/>
        <end position="25"/>
    </location>
</feature>
<dbReference type="Pfam" id="PF00375">
    <property type="entry name" value="SDF"/>
    <property type="match status" value="1"/>
</dbReference>
<feature type="transmembrane region" description="Helical" evidence="7">
    <location>
        <begin position="63"/>
        <end position="88"/>
    </location>
</feature>
<accession>A0A173R294</accession>
<proteinExistence type="predicted"/>
<dbReference type="RefSeq" id="WP_055257576.1">
    <property type="nucleotide sequence ID" value="NZ_CYXT01000001.1"/>
</dbReference>
<evidence type="ECO:0000313" key="9">
    <source>
        <dbReference type="Proteomes" id="UP000095598"/>
    </source>
</evidence>
<dbReference type="SUPFAM" id="SSF118215">
    <property type="entry name" value="Proton glutamate symport protein"/>
    <property type="match status" value="1"/>
</dbReference>
<protein>
    <submittedName>
        <fullName evidence="8">Glutamate-aspartate carrier protein</fullName>
    </submittedName>
</protein>
<feature type="transmembrane region" description="Helical" evidence="7">
    <location>
        <begin position="100"/>
        <end position="122"/>
    </location>
</feature>